<dbReference type="CDD" id="cd04496">
    <property type="entry name" value="SSB_OBF"/>
    <property type="match status" value="1"/>
</dbReference>
<evidence type="ECO:0000256" key="2">
    <source>
        <dbReference type="PROSITE-ProRule" id="PRU00252"/>
    </source>
</evidence>
<accession>A0A4V1CER8</accession>
<evidence type="ECO:0000256" key="3">
    <source>
        <dbReference type="SAM" id="MobiDB-lite"/>
    </source>
</evidence>
<feature type="compositionally biased region" description="Polar residues" evidence="3">
    <location>
        <begin position="47"/>
        <end position="66"/>
    </location>
</feature>
<feature type="compositionally biased region" description="Basic and acidic residues" evidence="3">
    <location>
        <begin position="204"/>
        <end position="216"/>
    </location>
</feature>
<dbReference type="Proteomes" id="UP000296352">
    <property type="component" value="Chromosome"/>
</dbReference>
<sequence length="236" mass="25735">MSQHPITITGHLTQDPRTIRLRSGQIKTVVRVASSRRVRDLKPANPSEDQPAQTTQNSTPNNGNTESWKDIDLLFMDVEVWGQFGINVRKSLSKGMPVIAVGSLMTNMWADGQGQNQSRTIMRANFLGLDLNRYAVASKKNDSIHNEAGIDDPGFDSSDNDCPIDEDHYGQSANEGNQAAEGAAPEPREDDLPPALRGETGRPSFEDRKRSHDARAGLDLGGGAAQVDKSKEKAMV</sequence>
<organism evidence="4 5">
    <name type="scientific">Corynebacterium endometrii</name>
    <dbReference type="NCBI Taxonomy" id="2488819"/>
    <lineage>
        <taxon>Bacteria</taxon>
        <taxon>Bacillati</taxon>
        <taxon>Actinomycetota</taxon>
        <taxon>Actinomycetes</taxon>
        <taxon>Mycobacteriales</taxon>
        <taxon>Corynebacteriaceae</taxon>
        <taxon>Corynebacterium</taxon>
    </lineage>
</organism>
<dbReference type="RefSeq" id="WP_136141706.1">
    <property type="nucleotide sequence ID" value="NZ_CP039247.1"/>
</dbReference>
<protein>
    <submittedName>
        <fullName evidence="4">Single-stranded DNA-binding protein</fullName>
    </submittedName>
</protein>
<evidence type="ECO:0000256" key="1">
    <source>
        <dbReference type="ARBA" id="ARBA00023125"/>
    </source>
</evidence>
<feature type="region of interest" description="Disordered" evidence="3">
    <location>
        <begin position="34"/>
        <end position="66"/>
    </location>
</feature>
<dbReference type="InterPro" id="IPR000424">
    <property type="entry name" value="Primosome_PriB/ssb"/>
</dbReference>
<gene>
    <name evidence="4" type="primary">ssb1</name>
    <name evidence="4" type="ORF">CENDO_08950</name>
</gene>
<dbReference type="PROSITE" id="PS50935">
    <property type="entry name" value="SSB"/>
    <property type="match status" value="1"/>
</dbReference>
<evidence type="ECO:0000313" key="4">
    <source>
        <dbReference type="EMBL" id="QCB29058.1"/>
    </source>
</evidence>
<keyword evidence="5" id="KW-1185">Reference proteome</keyword>
<dbReference type="SUPFAM" id="SSF50249">
    <property type="entry name" value="Nucleic acid-binding proteins"/>
    <property type="match status" value="1"/>
</dbReference>
<reference evidence="4 5" key="1">
    <citation type="submission" date="2019-04" db="EMBL/GenBank/DDBJ databases">
        <title>Corynebacterium endometrii sp. nov., isolated from the uterus of a cow with endometritis.</title>
        <authorList>
            <person name="Ballas P."/>
            <person name="Ruckert C."/>
            <person name="Wagener K."/>
            <person name="Drillich M."/>
            <person name="Kaempfer P."/>
            <person name="Busse H.-J."/>
            <person name="Ehling-Schulz M."/>
        </authorList>
    </citation>
    <scope>NUCLEOTIDE SEQUENCE [LARGE SCALE GENOMIC DNA]</scope>
    <source>
        <strain evidence="4 5">LMM-1653</strain>
    </source>
</reference>
<keyword evidence="1 2" id="KW-0238">DNA-binding</keyword>
<dbReference type="AlphaFoldDB" id="A0A4V1CER8"/>
<dbReference type="KEGG" id="cee:CENDO_08950"/>
<evidence type="ECO:0000313" key="5">
    <source>
        <dbReference type="Proteomes" id="UP000296352"/>
    </source>
</evidence>
<feature type="compositionally biased region" description="Acidic residues" evidence="3">
    <location>
        <begin position="149"/>
        <end position="164"/>
    </location>
</feature>
<name>A0A4V1CER8_9CORY</name>
<feature type="compositionally biased region" description="Low complexity" evidence="3">
    <location>
        <begin position="173"/>
        <end position="185"/>
    </location>
</feature>
<dbReference type="Pfam" id="PF00436">
    <property type="entry name" value="SSB"/>
    <property type="match status" value="1"/>
</dbReference>
<feature type="region of interest" description="Disordered" evidence="3">
    <location>
        <begin position="144"/>
        <end position="236"/>
    </location>
</feature>
<dbReference type="Gene3D" id="2.40.50.140">
    <property type="entry name" value="Nucleic acid-binding proteins"/>
    <property type="match status" value="1"/>
</dbReference>
<dbReference type="OrthoDB" id="4427276at2"/>
<proteinExistence type="predicted"/>
<dbReference type="EMBL" id="CP039247">
    <property type="protein sequence ID" value="QCB29058.1"/>
    <property type="molecule type" value="Genomic_DNA"/>
</dbReference>
<dbReference type="InterPro" id="IPR012340">
    <property type="entry name" value="NA-bd_OB-fold"/>
</dbReference>
<dbReference type="GO" id="GO:0003697">
    <property type="term" value="F:single-stranded DNA binding"/>
    <property type="evidence" value="ECO:0007669"/>
    <property type="project" value="InterPro"/>
</dbReference>